<proteinExistence type="inferred from homology"/>
<gene>
    <name evidence="9" type="ORF">QE152_g22150</name>
</gene>
<dbReference type="Proteomes" id="UP001458880">
    <property type="component" value="Unassembled WGS sequence"/>
</dbReference>
<feature type="domain" description="Peptidase S1" evidence="8">
    <location>
        <begin position="47"/>
        <end position="277"/>
    </location>
</feature>
<keyword evidence="7" id="KW-0732">Signal</keyword>
<dbReference type="InterPro" id="IPR050430">
    <property type="entry name" value="Peptidase_S1"/>
</dbReference>
<dbReference type="PROSITE" id="PS00135">
    <property type="entry name" value="TRYPSIN_SER"/>
    <property type="match status" value="1"/>
</dbReference>
<evidence type="ECO:0000256" key="2">
    <source>
        <dbReference type="ARBA" id="ARBA00022670"/>
    </source>
</evidence>
<sequence length="281" mass="30059">MKSFLVLAAILILAQANIDLSQIKRRELDALVTTKLPITLQQSNGRIVGGSEAERNSIPYQVALLLTHSQGTFFCGGSLISRKFVLTAAHCVEDVLSAEVILGAHRFNEIEEGQVRLQSNKFHIHSGWNSALLINDIATIELDQEVELSDKIQLVKLPSRSDASNTFANAQGRVSGWGLDSDQATAVSPVLREVDVNVLTKLLCNIRYLGVIQDSHICSSGVGGVGSCSGDSGGPLVVGDTQVGVVSFGLALGCEIGWPSVYSRVTSFLDWIEANSDVVIA</sequence>
<keyword evidence="5" id="KW-1015">Disulfide bond</keyword>
<organism evidence="9 10">
    <name type="scientific">Popillia japonica</name>
    <name type="common">Japanese beetle</name>
    <dbReference type="NCBI Taxonomy" id="7064"/>
    <lineage>
        <taxon>Eukaryota</taxon>
        <taxon>Metazoa</taxon>
        <taxon>Ecdysozoa</taxon>
        <taxon>Arthropoda</taxon>
        <taxon>Hexapoda</taxon>
        <taxon>Insecta</taxon>
        <taxon>Pterygota</taxon>
        <taxon>Neoptera</taxon>
        <taxon>Endopterygota</taxon>
        <taxon>Coleoptera</taxon>
        <taxon>Polyphaga</taxon>
        <taxon>Scarabaeiformia</taxon>
        <taxon>Scarabaeidae</taxon>
        <taxon>Rutelinae</taxon>
        <taxon>Popillia</taxon>
    </lineage>
</organism>
<comment type="caution">
    <text evidence="9">The sequence shown here is derived from an EMBL/GenBank/DDBJ whole genome shotgun (WGS) entry which is preliminary data.</text>
</comment>
<dbReference type="InterPro" id="IPR001314">
    <property type="entry name" value="Peptidase_S1A"/>
</dbReference>
<dbReference type="GO" id="GO:0006508">
    <property type="term" value="P:proteolysis"/>
    <property type="evidence" value="ECO:0007669"/>
    <property type="project" value="UniProtKB-KW"/>
</dbReference>
<evidence type="ECO:0000259" key="8">
    <source>
        <dbReference type="PROSITE" id="PS50240"/>
    </source>
</evidence>
<dbReference type="EMBL" id="JASPKY010000211">
    <property type="protein sequence ID" value="KAK9720326.1"/>
    <property type="molecule type" value="Genomic_DNA"/>
</dbReference>
<evidence type="ECO:0000313" key="9">
    <source>
        <dbReference type="EMBL" id="KAK9720326.1"/>
    </source>
</evidence>
<dbReference type="InterPro" id="IPR043504">
    <property type="entry name" value="Peptidase_S1_PA_chymotrypsin"/>
</dbReference>
<accession>A0AAW1KM12</accession>
<evidence type="ECO:0000313" key="10">
    <source>
        <dbReference type="Proteomes" id="UP001458880"/>
    </source>
</evidence>
<protein>
    <submittedName>
        <fullName evidence="9">Trypsin</fullName>
    </submittedName>
</protein>
<dbReference type="InterPro" id="IPR033116">
    <property type="entry name" value="TRYPSIN_SER"/>
</dbReference>
<dbReference type="Gene3D" id="2.40.10.10">
    <property type="entry name" value="Trypsin-like serine proteases"/>
    <property type="match status" value="2"/>
</dbReference>
<keyword evidence="10" id="KW-1185">Reference proteome</keyword>
<dbReference type="PRINTS" id="PR00722">
    <property type="entry name" value="CHYMOTRYPSIN"/>
</dbReference>
<evidence type="ECO:0000256" key="1">
    <source>
        <dbReference type="ARBA" id="ARBA00007664"/>
    </source>
</evidence>
<keyword evidence="2 6" id="KW-0645">Protease</keyword>
<dbReference type="SUPFAM" id="SSF50494">
    <property type="entry name" value="Trypsin-like serine proteases"/>
    <property type="match status" value="1"/>
</dbReference>
<comment type="similarity">
    <text evidence="1">Belongs to the peptidase S1 family.</text>
</comment>
<dbReference type="FunFam" id="2.40.10.10:FF:000034">
    <property type="entry name" value="Eupolytin"/>
    <property type="match status" value="1"/>
</dbReference>
<dbReference type="InterPro" id="IPR001254">
    <property type="entry name" value="Trypsin_dom"/>
</dbReference>
<dbReference type="InterPro" id="IPR009003">
    <property type="entry name" value="Peptidase_S1_PA"/>
</dbReference>
<reference evidence="9 10" key="1">
    <citation type="journal article" date="2024" name="BMC Genomics">
        <title>De novo assembly and annotation of Popillia japonica's genome with initial clues to its potential as an invasive pest.</title>
        <authorList>
            <person name="Cucini C."/>
            <person name="Boschi S."/>
            <person name="Funari R."/>
            <person name="Cardaioli E."/>
            <person name="Iannotti N."/>
            <person name="Marturano G."/>
            <person name="Paoli F."/>
            <person name="Bruttini M."/>
            <person name="Carapelli A."/>
            <person name="Frati F."/>
            <person name="Nardi F."/>
        </authorList>
    </citation>
    <scope>NUCLEOTIDE SEQUENCE [LARGE SCALE GENOMIC DNA]</scope>
    <source>
        <strain evidence="9">DMR45628</strain>
    </source>
</reference>
<evidence type="ECO:0000256" key="7">
    <source>
        <dbReference type="SAM" id="SignalP"/>
    </source>
</evidence>
<evidence type="ECO:0000256" key="5">
    <source>
        <dbReference type="ARBA" id="ARBA00023157"/>
    </source>
</evidence>
<dbReference type="GO" id="GO:0004252">
    <property type="term" value="F:serine-type endopeptidase activity"/>
    <property type="evidence" value="ECO:0007669"/>
    <property type="project" value="InterPro"/>
</dbReference>
<evidence type="ECO:0000256" key="4">
    <source>
        <dbReference type="ARBA" id="ARBA00022825"/>
    </source>
</evidence>
<dbReference type="AlphaFoldDB" id="A0AAW1KM12"/>
<keyword evidence="3 6" id="KW-0378">Hydrolase</keyword>
<dbReference type="Pfam" id="PF00089">
    <property type="entry name" value="Trypsin"/>
    <property type="match status" value="1"/>
</dbReference>
<evidence type="ECO:0000256" key="3">
    <source>
        <dbReference type="ARBA" id="ARBA00022801"/>
    </source>
</evidence>
<dbReference type="CDD" id="cd00190">
    <property type="entry name" value="Tryp_SPc"/>
    <property type="match status" value="1"/>
</dbReference>
<keyword evidence="4 6" id="KW-0720">Serine protease</keyword>
<dbReference type="InterPro" id="IPR018114">
    <property type="entry name" value="TRYPSIN_HIS"/>
</dbReference>
<dbReference type="PROSITE" id="PS50240">
    <property type="entry name" value="TRYPSIN_DOM"/>
    <property type="match status" value="1"/>
</dbReference>
<evidence type="ECO:0000256" key="6">
    <source>
        <dbReference type="RuleBase" id="RU363034"/>
    </source>
</evidence>
<name>A0AAW1KM12_POPJA</name>
<dbReference type="PROSITE" id="PS00134">
    <property type="entry name" value="TRYPSIN_HIS"/>
    <property type="match status" value="1"/>
</dbReference>
<feature type="chain" id="PRO_5043609644" evidence="7">
    <location>
        <begin position="17"/>
        <end position="281"/>
    </location>
</feature>
<feature type="signal peptide" evidence="7">
    <location>
        <begin position="1"/>
        <end position="16"/>
    </location>
</feature>
<dbReference type="PANTHER" id="PTHR24276:SF95">
    <property type="entry name" value="PEPTIDASE S1 DOMAIN-CONTAINING PROTEIN"/>
    <property type="match status" value="1"/>
</dbReference>
<dbReference type="PANTHER" id="PTHR24276">
    <property type="entry name" value="POLYSERASE-RELATED"/>
    <property type="match status" value="1"/>
</dbReference>
<dbReference type="SMART" id="SM00020">
    <property type="entry name" value="Tryp_SPc"/>
    <property type="match status" value="1"/>
</dbReference>